<comment type="caution">
    <text evidence="2">The sequence shown here is derived from an EMBL/GenBank/DDBJ whole genome shotgun (WGS) entry which is preliminary data.</text>
</comment>
<proteinExistence type="predicted"/>
<accession>A0ABT2CDJ2</accession>
<reference evidence="2" key="1">
    <citation type="submission" date="2022-08" db="EMBL/GenBank/DDBJ databases">
        <authorList>
            <person name="Somphong A."/>
            <person name="Phongsopitanun W."/>
        </authorList>
    </citation>
    <scope>NUCLEOTIDE SEQUENCE</scope>
    <source>
        <strain evidence="2">LP05-1</strain>
    </source>
</reference>
<evidence type="ECO:0000256" key="1">
    <source>
        <dbReference type="SAM" id="MobiDB-lite"/>
    </source>
</evidence>
<dbReference type="EMBL" id="JANUGQ010000004">
    <property type="protein sequence ID" value="MCS0635480.1"/>
    <property type="molecule type" value="Genomic_DNA"/>
</dbReference>
<evidence type="ECO:0000313" key="3">
    <source>
        <dbReference type="Proteomes" id="UP001431313"/>
    </source>
</evidence>
<sequence>MVRISVGLEAEQAERVRRHAAQEGMDVSACLVRAGGRQMAETEAMEARFAGVDALIAEAEAEAAALPPLSADSVGDLTEQEEREAEEAPALIYGTGRPGPRGGVSA</sequence>
<name>A0ABT2CDJ2_9ACTN</name>
<organism evidence="2 3">
    <name type="scientific">Streptomyces pyxinae</name>
    <dbReference type="NCBI Taxonomy" id="2970734"/>
    <lineage>
        <taxon>Bacteria</taxon>
        <taxon>Bacillati</taxon>
        <taxon>Actinomycetota</taxon>
        <taxon>Actinomycetes</taxon>
        <taxon>Kitasatosporales</taxon>
        <taxon>Streptomycetaceae</taxon>
        <taxon>Streptomyces</taxon>
    </lineage>
</organism>
<keyword evidence="3" id="KW-1185">Reference proteome</keyword>
<protein>
    <submittedName>
        <fullName evidence="2">Uncharacterized protein</fullName>
    </submittedName>
</protein>
<feature type="compositionally biased region" description="Gly residues" evidence="1">
    <location>
        <begin position="96"/>
        <end position="106"/>
    </location>
</feature>
<feature type="region of interest" description="Disordered" evidence="1">
    <location>
        <begin position="67"/>
        <end position="106"/>
    </location>
</feature>
<dbReference type="Proteomes" id="UP001431313">
    <property type="component" value="Unassembled WGS sequence"/>
</dbReference>
<evidence type="ECO:0000313" key="2">
    <source>
        <dbReference type="EMBL" id="MCS0635480.1"/>
    </source>
</evidence>
<dbReference type="RefSeq" id="WP_258786461.1">
    <property type="nucleotide sequence ID" value="NZ_JANUGQ010000004.1"/>
</dbReference>
<gene>
    <name evidence="2" type="ORF">NX801_07375</name>
</gene>
<feature type="compositionally biased region" description="Acidic residues" evidence="1">
    <location>
        <begin position="78"/>
        <end position="87"/>
    </location>
</feature>